<evidence type="ECO:0000313" key="14">
    <source>
        <dbReference type="Proteomes" id="UP000298325"/>
    </source>
</evidence>
<evidence type="ECO:0000256" key="10">
    <source>
        <dbReference type="SAM" id="SignalP"/>
    </source>
</evidence>
<sequence length="735" mass="82863">MPVTNRNSAVCPISWRLSHGLPSFARCSLSVALLCISPGVAQAQANPVGQTELQDDALLADASALPDAYGVQSAIPEVLTTTRLRQPKSRVPGTTSIISGDMIRKLGIMNLVEVFRLVPGMTVNYVGSNVPVTSYHGTVHYEQRRMQVQVDGRTSYRANLSQVEWNTMPVPLELIERIEISRGPNSAAYGINAFLGTINIITRAPEDSAGIELRAISGSRGYRRAFGSYGGGDNDYTWRLAYEKRMSDGFDEQFDTGADDPVKPFINGYDINTFSYDGSLALSPDYELELRAGVVEGVDEEDSLKEGKLGSADDANILVDDYYLQSKLNVTTSDRHFFHIQASFQNYKRRQRWTTCISGNSLFAGDPEICDLSDPNDAPVIAILNEDIEENRLELELQDTLLFSPNLKLVSGLGYRKDSYESETYFNGRGNNYQSRAFGNLEYSPLRWLTLNAGGNWEKTSTTDDSYFSPRIASNFILDDNHTLRFVFSKAVRTPDAFEQDPDWSYRPANVAPPFEFLEGQRFLVSDLVSQGSSTYGNRLEEERITSREISYFGQYYLDEGTFTLEARYFHDELTDMISGIISTSRWTIDNNIDMDQEGFELEGMLEYPGTRIRATYAYLDQDTEYVGKPISDYDRDQAIELVGRLSVRHSGSVALIKDLPYNVKAATAFYWADEFRLSQFERADFRLAKQVYERNFSYELALTMQHYVTAKPTLSPDNKINDQNQFFVEAGIRF</sequence>
<dbReference type="Gene3D" id="2.170.130.10">
    <property type="entry name" value="TonB-dependent receptor, plug domain"/>
    <property type="match status" value="1"/>
</dbReference>
<evidence type="ECO:0000259" key="11">
    <source>
        <dbReference type="Pfam" id="PF00593"/>
    </source>
</evidence>
<dbReference type="InterPro" id="IPR000531">
    <property type="entry name" value="Beta-barrel_TonB"/>
</dbReference>
<organism evidence="13 14">
    <name type="scientific">Marinobacter confluentis</name>
    <dbReference type="NCBI Taxonomy" id="1697557"/>
    <lineage>
        <taxon>Bacteria</taxon>
        <taxon>Pseudomonadati</taxon>
        <taxon>Pseudomonadota</taxon>
        <taxon>Gammaproteobacteria</taxon>
        <taxon>Pseudomonadales</taxon>
        <taxon>Marinobacteraceae</taxon>
        <taxon>Marinobacter</taxon>
    </lineage>
</organism>
<dbReference type="EMBL" id="SRPF01000001">
    <property type="protein sequence ID" value="TGN41716.1"/>
    <property type="molecule type" value="Genomic_DNA"/>
</dbReference>
<dbReference type="SUPFAM" id="SSF56935">
    <property type="entry name" value="Porins"/>
    <property type="match status" value="1"/>
</dbReference>
<comment type="similarity">
    <text evidence="8 9">Belongs to the TonB-dependent receptor family.</text>
</comment>
<comment type="caution">
    <text evidence="13">The sequence shown here is derived from an EMBL/GenBank/DDBJ whole genome shotgun (WGS) entry which is preliminary data.</text>
</comment>
<comment type="subcellular location">
    <subcellularLocation>
        <location evidence="1 8">Cell outer membrane</location>
        <topology evidence="1 8">Multi-pass membrane protein</topology>
    </subcellularLocation>
</comment>
<evidence type="ECO:0000256" key="2">
    <source>
        <dbReference type="ARBA" id="ARBA00022448"/>
    </source>
</evidence>
<dbReference type="InterPro" id="IPR039426">
    <property type="entry name" value="TonB-dep_rcpt-like"/>
</dbReference>
<evidence type="ECO:0000256" key="3">
    <source>
        <dbReference type="ARBA" id="ARBA00022452"/>
    </source>
</evidence>
<dbReference type="Gene3D" id="2.40.170.20">
    <property type="entry name" value="TonB-dependent receptor, beta-barrel domain"/>
    <property type="match status" value="1"/>
</dbReference>
<keyword evidence="3 8" id="KW-1134">Transmembrane beta strand</keyword>
<keyword evidence="10" id="KW-0732">Signal</keyword>
<dbReference type="InterPro" id="IPR037066">
    <property type="entry name" value="Plug_dom_sf"/>
</dbReference>
<protein>
    <submittedName>
        <fullName evidence="13">TonB-dependent receptor</fullName>
    </submittedName>
</protein>
<feature type="domain" description="TonB-dependent receptor-like beta-barrel" evidence="11">
    <location>
        <begin position="259"/>
        <end position="639"/>
    </location>
</feature>
<gene>
    <name evidence="13" type="ORF">E5Q11_04095</name>
</gene>
<dbReference type="PANTHER" id="PTHR30069">
    <property type="entry name" value="TONB-DEPENDENT OUTER MEMBRANE RECEPTOR"/>
    <property type="match status" value="1"/>
</dbReference>
<evidence type="ECO:0000256" key="1">
    <source>
        <dbReference type="ARBA" id="ARBA00004571"/>
    </source>
</evidence>
<keyword evidence="2 8" id="KW-0813">Transport</keyword>
<feature type="signal peptide" evidence="10">
    <location>
        <begin position="1"/>
        <end position="43"/>
    </location>
</feature>
<proteinExistence type="inferred from homology"/>
<dbReference type="OrthoDB" id="9758929at2"/>
<dbReference type="GO" id="GO:0044718">
    <property type="term" value="P:siderophore transmembrane transport"/>
    <property type="evidence" value="ECO:0007669"/>
    <property type="project" value="TreeGrafter"/>
</dbReference>
<evidence type="ECO:0000256" key="8">
    <source>
        <dbReference type="PROSITE-ProRule" id="PRU01360"/>
    </source>
</evidence>
<dbReference type="InterPro" id="IPR036942">
    <property type="entry name" value="Beta-barrel_TonB_sf"/>
</dbReference>
<feature type="chain" id="PRO_5021267078" evidence="10">
    <location>
        <begin position="44"/>
        <end position="735"/>
    </location>
</feature>
<dbReference type="GO" id="GO:0009279">
    <property type="term" value="C:cell outer membrane"/>
    <property type="evidence" value="ECO:0007669"/>
    <property type="project" value="UniProtKB-SubCell"/>
</dbReference>
<dbReference type="InterPro" id="IPR012910">
    <property type="entry name" value="Plug_dom"/>
</dbReference>
<dbReference type="AlphaFoldDB" id="A0A4Z1CC23"/>
<dbReference type="PROSITE" id="PS52016">
    <property type="entry name" value="TONB_DEPENDENT_REC_3"/>
    <property type="match status" value="1"/>
</dbReference>
<dbReference type="PANTHER" id="PTHR30069:SF27">
    <property type="entry name" value="BLL4766 PROTEIN"/>
    <property type="match status" value="1"/>
</dbReference>
<dbReference type="Pfam" id="PF00593">
    <property type="entry name" value="TonB_dep_Rec_b-barrel"/>
    <property type="match status" value="1"/>
</dbReference>
<evidence type="ECO:0000256" key="9">
    <source>
        <dbReference type="RuleBase" id="RU003357"/>
    </source>
</evidence>
<evidence type="ECO:0000256" key="7">
    <source>
        <dbReference type="ARBA" id="ARBA00023237"/>
    </source>
</evidence>
<dbReference type="Proteomes" id="UP000298325">
    <property type="component" value="Unassembled WGS sequence"/>
</dbReference>
<evidence type="ECO:0000256" key="5">
    <source>
        <dbReference type="ARBA" id="ARBA00023077"/>
    </source>
</evidence>
<evidence type="ECO:0000256" key="4">
    <source>
        <dbReference type="ARBA" id="ARBA00022692"/>
    </source>
</evidence>
<name>A0A4Z1CC23_9GAMM</name>
<reference evidence="13 14" key="1">
    <citation type="submission" date="2019-04" db="EMBL/GenBank/DDBJ databases">
        <authorList>
            <person name="Park S."/>
            <person name="Yoon J.-H."/>
        </authorList>
    </citation>
    <scope>NUCLEOTIDE SEQUENCE [LARGE SCALE GENOMIC DNA]</scope>
    <source>
        <strain evidence="13 14">HJM-18</strain>
    </source>
</reference>
<keyword evidence="6 8" id="KW-0472">Membrane</keyword>
<dbReference type="Pfam" id="PF07715">
    <property type="entry name" value="Plug"/>
    <property type="match status" value="1"/>
</dbReference>
<evidence type="ECO:0000256" key="6">
    <source>
        <dbReference type="ARBA" id="ARBA00023136"/>
    </source>
</evidence>
<accession>A0A4Z1CC23</accession>
<feature type="domain" description="TonB-dependent receptor plug" evidence="12">
    <location>
        <begin position="88"/>
        <end position="196"/>
    </location>
</feature>
<evidence type="ECO:0000259" key="12">
    <source>
        <dbReference type="Pfam" id="PF07715"/>
    </source>
</evidence>
<keyword evidence="13" id="KW-0675">Receptor</keyword>
<dbReference type="GO" id="GO:0015344">
    <property type="term" value="F:siderophore uptake transmembrane transporter activity"/>
    <property type="evidence" value="ECO:0007669"/>
    <property type="project" value="TreeGrafter"/>
</dbReference>
<keyword evidence="7 8" id="KW-0998">Cell outer membrane</keyword>
<keyword evidence="14" id="KW-1185">Reference proteome</keyword>
<evidence type="ECO:0000313" key="13">
    <source>
        <dbReference type="EMBL" id="TGN41716.1"/>
    </source>
</evidence>
<keyword evidence="5 9" id="KW-0798">TonB box</keyword>
<keyword evidence="4 8" id="KW-0812">Transmembrane</keyword>